<accession>A0A1J7ID23</accession>
<dbReference type="PANTHER" id="PTHR35340">
    <property type="entry name" value="PQQ ENZYME REPEAT PROTEIN-RELATED"/>
    <property type="match status" value="1"/>
</dbReference>
<reference evidence="2 3" key="1">
    <citation type="submission" date="2016-10" db="EMBL/GenBank/DDBJ databases">
        <title>Draft genome sequence of Coniochaeta ligniaria NRRL30616, a lignocellulolytic fungus for bioabatement of inhibitors in plant biomass hydrolysates.</title>
        <authorList>
            <consortium name="DOE Joint Genome Institute"/>
            <person name="Jimenez D.J."/>
            <person name="Hector R.E."/>
            <person name="Riley R."/>
            <person name="Sun H."/>
            <person name="Grigoriev I.V."/>
            <person name="Van Elsas J.D."/>
            <person name="Nichols N.N."/>
        </authorList>
    </citation>
    <scope>NUCLEOTIDE SEQUENCE [LARGE SCALE GENOMIC DNA]</scope>
    <source>
        <strain evidence="2 3">NRRL 30616</strain>
    </source>
</reference>
<evidence type="ECO:0000313" key="3">
    <source>
        <dbReference type="Proteomes" id="UP000182658"/>
    </source>
</evidence>
<gene>
    <name evidence="2" type="ORF">CONLIGDRAFT_622867</name>
</gene>
<dbReference type="InParanoid" id="A0A1J7ID23"/>
<evidence type="ECO:0000256" key="1">
    <source>
        <dbReference type="SAM" id="SignalP"/>
    </source>
</evidence>
<dbReference type="PANTHER" id="PTHR35340:SF5">
    <property type="entry name" value="ASST-DOMAIN-CONTAINING PROTEIN"/>
    <property type="match status" value="1"/>
</dbReference>
<keyword evidence="1" id="KW-0732">Signal</keyword>
<dbReference type="STRING" id="1408157.A0A1J7ID23"/>
<sequence>MRSPCLVTSIFTFVTAAGLALAEEAPFFHDYGYDREAYGRHPLQVFRSTGTTAPRFNILKSSPTCDNSLYTFLTPRGSATSEPLATIYDHDGHLVWASGWNGQQLYNLLVQEYKGEKYLTFWAGDDTVGGHGAGVYYMLDRHYQTYKMIKAANGLDGDLHDFTLTEAGTALLVVYEAIQLDLSSVGKGVGPVWDCLIQEIDIETGRALFQWRASEHYDLTDGYRGIGGEGEGDRAWDFFHMNSVDKDAAGNYLISARYTRSLTYINGNNGDVIWILGGKKNMFKDLSEGRATDFAYQHDARWDEDGTTITVFDNAVDNENPTWGDTRGLRLRIDQQAMTVAVVTEYVNPRKIRAISQGSFQTLPNGNVLLGYGHLAAFSEFSSNGTLLCDVNYAPESRFGTGDVQAYRVKKFAWHGWPLTKPEILVALDELENAKLFVSWNGATEVVTWDLEGATGATMPDGEWERLDILEKRSFESAFPLRHTYPRFLRVTARDGNAGILGTSEPVEVAIEVLGQPGLQDGQADGSKSEVASGSRSQVVLVDHHPLATSLLSLWRLLEAVTGVFGLCQLCRSCCGHWMRKRMAMRIDLPR</sequence>
<dbReference type="OrthoDB" id="5427350at2759"/>
<keyword evidence="3" id="KW-1185">Reference proteome</keyword>
<feature type="signal peptide" evidence="1">
    <location>
        <begin position="1"/>
        <end position="22"/>
    </location>
</feature>
<evidence type="ECO:0008006" key="4">
    <source>
        <dbReference type="Google" id="ProtNLM"/>
    </source>
</evidence>
<protein>
    <recommendedName>
        <fullName evidence="4">Arylsulfotransferase</fullName>
    </recommendedName>
</protein>
<dbReference type="EMBL" id="KV875102">
    <property type="protein sequence ID" value="OIW25317.1"/>
    <property type="molecule type" value="Genomic_DNA"/>
</dbReference>
<name>A0A1J7ID23_9PEZI</name>
<proteinExistence type="predicted"/>
<feature type="chain" id="PRO_5012724144" description="Arylsulfotransferase" evidence="1">
    <location>
        <begin position="23"/>
        <end position="591"/>
    </location>
</feature>
<evidence type="ECO:0000313" key="2">
    <source>
        <dbReference type="EMBL" id="OIW25317.1"/>
    </source>
</evidence>
<dbReference type="InterPro" id="IPR039535">
    <property type="entry name" value="ASST-like"/>
</dbReference>
<dbReference type="Proteomes" id="UP000182658">
    <property type="component" value="Unassembled WGS sequence"/>
</dbReference>
<dbReference type="AlphaFoldDB" id="A0A1J7ID23"/>
<organism evidence="2 3">
    <name type="scientific">Coniochaeta ligniaria NRRL 30616</name>
    <dbReference type="NCBI Taxonomy" id="1408157"/>
    <lineage>
        <taxon>Eukaryota</taxon>
        <taxon>Fungi</taxon>
        <taxon>Dikarya</taxon>
        <taxon>Ascomycota</taxon>
        <taxon>Pezizomycotina</taxon>
        <taxon>Sordariomycetes</taxon>
        <taxon>Sordariomycetidae</taxon>
        <taxon>Coniochaetales</taxon>
        <taxon>Coniochaetaceae</taxon>
        <taxon>Coniochaeta</taxon>
    </lineage>
</organism>
<dbReference type="InterPro" id="IPR053143">
    <property type="entry name" value="Arylsulfate_ST"/>
</dbReference>
<dbReference type="Pfam" id="PF14269">
    <property type="entry name" value="Arylsulfotran_2"/>
    <property type="match status" value="1"/>
</dbReference>